<evidence type="ECO:0000256" key="1">
    <source>
        <dbReference type="SAM" id="Phobius"/>
    </source>
</evidence>
<reference evidence="3" key="1">
    <citation type="journal article" date="2019" name="Int. J. Syst. Evol. Microbiol.">
        <title>The Global Catalogue of Microorganisms (GCM) 10K type strain sequencing project: providing services to taxonomists for standard genome sequencing and annotation.</title>
        <authorList>
            <consortium name="The Broad Institute Genomics Platform"/>
            <consortium name="The Broad Institute Genome Sequencing Center for Infectious Disease"/>
            <person name="Wu L."/>
            <person name="Ma J."/>
        </authorList>
    </citation>
    <scope>NUCLEOTIDE SEQUENCE [LARGE SCALE GENOMIC DNA]</scope>
    <source>
        <strain evidence="3">JCM 18198</strain>
    </source>
</reference>
<keyword evidence="1" id="KW-1133">Transmembrane helix</keyword>
<accession>A0ABP9A9D8</accession>
<evidence type="ECO:0000313" key="2">
    <source>
        <dbReference type="EMBL" id="GAA4776557.1"/>
    </source>
</evidence>
<organism evidence="2 3">
    <name type="scientific">Flavobacterium hankyongi</name>
    <dbReference type="NCBI Taxonomy" id="1176532"/>
    <lineage>
        <taxon>Bacteria</taxon>
        <taxon>Pseudomonadati</taxon>
        <taxon>Bacteroidota</taxon>
        <taxon>Flavobacteriia</taxon>
        <taxon>Flavobacteriales</taxon>
        <taxon>Flavobacteriaceae</taxon>
        <taxon>Flavobacterium</taxon>
    </lineage>
</organism>
<keyword evidence="1" id="KW-0472">Membrane</keyword>
<sequence length="167" mass="19242">MCQFGKTLRIDFMETKRHKLLEILATRAIAINLREIKESATGVSYEEICKKLKCDRTELYQISSLLYIEKEVIYHNNYGVNGLCATEKGISSYTYKKYLRARNSRIKNNIKDIVSILIPVLSLIITILVILKNNGQTNRETQSIKERIQVIENKINKLKAKNNTTSS</sequence>
<gene>
    <name evidence="2" type="ORF">GCM10023230_29570</name>
</gene>
<dbReference type="EMBL" id="BAABIP010000022">
    <property type="protein sequence ID" value="GAA4776557.1"/>
    <property type="molecule type" value="Genomic_DNA"/>
</dbReference>
<keyword evidence="3" id="KW-1185">Reference proteome</keyword>
<proteinExistence type="predicted"/>
<comment type="caution">
    <text evidence="2">The sequence shown here is derived from an EMBL/GenBank/DDBJ whole genome shotgun (WGS) entry which is preliminary data.</text>
</comment>
<protein>
    <submittedName>
        <fullName evidence="2">Uncharacterized protein</fullName>
    </submittedName>
</protein>
<dbReference type="Proteomes" id="UP001500141">
    <property type="component" value="Unassembled WGS sequence"/>
</dbReference>
<name>A0ABP9A9D8_9FLAO</name>
<keyword evidence="1" id="KW-0812">Transmembrane</keyword>
<feature type="transmembrane region" description="Helical" evidence="1">
    <location>
        <begin position="113"/>
        <end position="131"/>
    </location>
</feature>
<evidence type="ECO:0000313" key="3">
    <source>
        <dbReference type="Proteomes" id="UP001500141"/>
    </source>
</evidence>